<sequence>MDAVVVVAIGVLLAVVVAAVLVRRHVPAEGVFSWLGESLRSVRTRTEPAAQGEFLERAAVDAQRSLTVADILDLAEDGPAYHTPVDLREVMDRARPGR</sequence>
<evidence type="ECO:0000313" key="2">
    <source>
        <dbReference type="Proteomes" id="UP000826651"/>
    </source>
</evidence>
<reference evidence="1 2" key="1">
    <citation type="submission" date="2021-04" db="EMBL/GenBank/DDBJ databases">
        <title>Ruania sp. nov., isolated from sandy soil of mangrove forest.</title>
        <authorList>
            <person name="Ge X."/>
            <person name="Huang R."/>
            <person name="Liu W."/>
        </authorList>
    </citation>
    <scope>NUCLEOTIDE SEQUENCE [LARGE SCALE GENOMIC DNA]</scope>
    <source>
        <strain evidence="1 2">N2-46</strain>
    </source>
</reference>
<dbReference type="RefSeq" id="WP_223404444.1">
    <property type="nucleotide sequence ID" value="NZ_JAGSHT010000007.1"/>
</dbReference>
<proteinExistence type="predicted"/>
<name>A0ABS7S8Q4_9MICO</name>
<organism evidence="1 2">
    <name type="scientific">Occultella gossypii</name>
    <dbReference type="NCBI Taxonomy" id="2800820"/>
    <lineage>
        <taxon>Bacteria</taxon>
        <taxon>Bacillati</taxon>
        <taxon>Actinomycetota</taxon>
        <taxon>Actinomycetes</taxon>
        <taxon>Micrococcales</taxon>
        <taxon>Ruaniaceae</taxon>
        <taxon>Occultella</taxon>
    </lineage>
</organism>
<gene>
    <name evidence="1" type="ORF">KCQ71_07530</name>
</gene>
<keyword evidence="2" id="KW-1185">Reference proteome</keyword>
<protein>
    <submittedName>
        <fullName evidence="1">Uncharacterized protein</fullName>
    </submittedName>
</protein>
<dbReference type="Proteomes" id="UP000826651">
    <property type="component" value="Unassembled WGS sequence"/>
</dbReference>
<evidence type="ECO:0000313" key="1">
    <source>
        <dbReference type="EMBL" id="MBZ2195999.1"/>
    </source>
</evidence>
<comment type="caution">
    <text evidence="1">The sequence shown here is derived from an EMBL/GenBank/DDBJ whole genome shotgun (WGS) entry which is preliminary data.</text>
</comment>
<accession>A0ABS7S8Q4</accession>
<dbReference type="EMBL" id="JAGSHT010000007">
    <property type="protein sequence ID" value="MBZ2195999.1"/>
    <property type="molecule type" value="Genomic_DNA"/>
</dbReference>